<dbReference type="EMBL" id="JAPFFF010000023">
    <property type="protein sequence ID" value="KAK8852384.1"/>
    <property type="molecule type" value="Genomic_DNA"/>
</dbReference>
<name>A0ABR2HUZ8_9EUKA</name>
<evidence type="ECO:0000256" key="1">
    <source>
        <dbReference type="SAM" id="MobiDB-lite"/>
    </source>
</evidence>
<accession>A0ABR2HUZ8</accession>
<evidence type="ECO:0000313" key="2">
    <source>
        <dbReference type="EMBL" id="KAK8852384.1"/>
    </source>
</evidence>
<organism evidence="2 3">
    <name type="scientific">Tritrichomonas musculus</name>
    <dbReference type="NCBI Taxonomy" id="1915356"/>
    <lineage>
        <taxon>Eukaryota</taxon>
        <taxon>Metamonada</taxon>
        <taxon>Parabasalia</taxon>
        <taxon>Tritrichomonadida</taxon>
        <taxon>Tritrichomonadidae</taxon>
        <taxon>Tritrichomonas</taxon>
    </lineage>
</organism>
<proteinExistence type="predicted"/>
<dbReference type="Gene3D" id="1.25.10.10">
    <property type="entry name" value="Leucine-rich Repeat Variant"/>
    <property type="match status" value="1"/>
</dbReference>
<protein>
    <submittedName>
        <fullName evidence="2">Uncharacterized protein</fullName>
    </submittedName>
</protein>
<reference evidence="2 3" key="1">
    <citation type="submission" date="2024-04" db="EMBL/GenBank/DDBJ databases">
        <title>Tritrichomonas musculus Genome.</title>
        <authorList>
            <person name="Alves-Ferreira E."/>
            <person name="Grigg M."/>
            <person name="Lorenzi H."/>
            <person name="Galac M."/>
        </authorList>
    </citation>
    <scope>NUCLEOTIDE SEQUENCE [LARGE SCALE GENOMIC DNA]</scope>
    <source>
        <strain evidence="2 3">EAF2021</strain>
    </source>
</reference>
<comment type="caution">
    <text evidence="2">The sequence shown here is derived from an EMBL/GenBank/DDBJ whole genome shotgun (WGS) entry which is preliminary data.</text>
</comment>
<gene>
    <name evidence="2" type="ORF">M9Y10_017358</name>
</gene>
<evidence type="ECO:0000313" key="3">
    <source>
        <dbReference type="Proteomes" id="UP001470230"/>
    </source>
</evidence>
<feature type="region of interest" description="Disordered" evidence="1">
    <location>
        <begin position="22"/>
        <end position="45"/>
    </location>
</feature>
<dbReference type="InterPro" id="IPR016024">
    <property type="entry name" value="ARM-type_fold"/>
</dbReference>
<keyword evidence="3" id="KW-1185">Reference proteome</keyword>
<dbReference type="InterPro" id="IPR011989">
    <property type="entry name" value="ARM-like"/>
</dbReference>
<dbReference type="Proteomes" id="UP001470230">
    <property type="component" value="Unassembled WGS sequence"/>
</dbReference>
<sequence>MCFAWKVEIDVNSNDRIEASANTRTKTEGAHIYQSQSSNQQDLEEVNSDDETIRCEFDMYSRNLFSSQQLSEITKSLNFFNSHPRLVNIKVFQRILNIMNNMVENQQEYEDILKILLELIRRSIEGQNDFCIFFFQEGYYSCISNFFTGIDDQYCIYDMSLAKYALNILTSISNTSSRYAKMLFQCGLCDDLSALFPILTTKPKSPNWENDHLDIFISLFNLIISLLHYPDIFVDKDTSSILLIPNIYLQIFQFILIDINRSQEISLALSFIRQCFICIKFFEAVNISKDTLIELFNNREIFHWIIELSFSENADDNYIKFNATDALIAISSNYDIFSISLLNEPTFRNFLINLNSSNEIDSNLLTNICVILRNLFACDDPRIIDFIFCEKIMSFIKYQMNSIYVIKFEAVFSFLNLVLFYKNQNENSSLFLRKLESYLDENSDILYLLVDSLLIFNEESFLKSILPAFIVIINIGEQKIKKAQKNTYAKILNDCNLLENLDQLQQQNTNEDIDFYSNIEMIKSLIEQAMIFDRENKNSDY</sequence>
<dbReference type="SUPFAM" id="SSF48371">
    <property type="entry name" value="ARM repeat"/>
    <property type="match status" value="1"/>
</dbReference>